<dbReference type="EMBL" id="FOOC01000002">
    <property type="protein sequence ID" value="SFF32794.1"/>
    <property type="molecule type" value="Genomic_DNA"/>
</dbReference>
<proteinExistence type="predicted"/>
<reference evidence="2 3" key="1">
    <citation type="submission" date="2016-10" db="EMBL/GenBank/DDBJ databases">
        <authorList>
            <person name="de Groot N.N."/>
        </authorList>
    </citation>
    <scope>NUCLEOTIDE SEQUENCE [LARGE SCALE GENOMIC DNA]</scope>
    <source>
        <strain evidence="2 3">DSM 23609</strain>
    </source>
</reference>
<protein>
    <submittedName>
        <fullName evidence="2">Uncharacterized protein</fullName>
    </submittedName>
</protein>
<gene>
    <name evidence="2" type="ORF">SAMN04488120_102197</name>
</gene>
<name>A0A1I2HRP2_9GAMM</name>
<organism evidence="2 3">
    <name type="scientific">Fontimonas thermophila</name>
    <dbReference type="NCBI Taxonomy" id="1076937"/>
    <lineage>
        <taxon>Bacteria</taxon>
        <taxon>Pseudomonadati</taxon>
        <taxon>Pseudomonadota</taxon>
        <taxon>Gammaproteobacteria</taxon>
        <taxon>Nevskiales</taxon>
        <taxon>Nevskiaceae</taxon>
        <taxon>Fontimonas</taxon>
    </lineage>
</organism>
<accession>A0A1I2HRP2</accession>
<evidence type="ECO:0000313" key="3">
    <source>
        <dbReference type="Proteomes" id="UP000199771"/>
    </source>
</evidence>
<dbReference type="RefSeq" id="WP_091531375.1">
    <property type="nucleotide sequence ID" value="NZ_FOOC01000002.1"/>
</dbReference>
<keyword evidence="3" id="KW-1185">Reference proteome</keyword>
<feature type="compositionally biased region" description="Low complexity" evidence="1">
    <location>
        <begin position="106"/>
        <end position="115"/>
    </location>
</feature>
<feature type="compositionally biased region" description="Low complexity" evidence="1">
    <location>
        <begin position="124"/>
        <end position="156"/>
    </location>
</feature>
<sequence>MNTKGLIMSVVAVAVAAATYFGLEFAFPPVEEEHPGLARLAPVEEVFAGTLQAPSAPAHDEPTAPAENQVPEASADAQAIDDAVSAVDEASAGTEPPVTESESLTVSEPAPAVPAESEEPRPQPAAQSATATPPSTPEDTAPAAAPGKPATQPTPGKKAKKPEVITQWWGPESPTQLSLVYAGSAAYTRAIVLMFNGAFDDAAAAAAHLRVTDANGKTVNGSWQIGANNKRMLLFPVNKPGIYTVSVGDGLSDRQGRKIAKALKGPVRVQ</sequence>
<evidence type="ECO:0000313" key="2">
    <source>
        <dbReference type="EMBL" id="SFF32794.1"/>
    </source>
</evidence>
<feature type="region of interest" description="Disordered" evidence="1">
    <location>
        <begin position="54"/>
        <end position="166"/>
    </location>
</feature>
<feature type="compositionally biased region" description="Low complexity" evidence="1">
    <location>
        <begin position="80"/>
        <end position="92"/>
    </location>
</feature>
<evidence type="ECO:0000256" key="1">
    <source>
        <dbReference type="SAM" id="MobiDB-lite"/>
    </source>
</evidence>
<dbReference type="OrthoDB" id="7069016at2"/>
<dbReference type="AlphaFoldDB" id="A0A1I2HRP2"/>
<dbReference type="Proteomes" id="UP000199771">
    <property type="component" value="Unassembled WGS sequence"/>
</dbReference>